<dbReference type="InterPro" id="IPR032861">
    <property type="entry name" value="TAXi_N"/>
</dbReference>
<evidence type="ECO:0000313" key="7">
    <source>
        <dbReference type="EnsemblPlants" id="QL12p012322:mrna:CDS:1"/>
    </source>
</evidence>
<dbReference type="GO" id="GO:0005576">
    <property type="term" value="C:extracellular region"/>
    <property type="evidence" value="ECO:0007669"/>
    <property type="project" value="TreeGrafter"/>
</dbReference>
<dbReference type="GO" id="GO:0004190">
    <property type="term" value="F:aspartic-type endopeptidase activity"/>
    <property type="evidence" value="ECO:0007669"/>
    <property type="project" value="UniProtKB-KW"/>
</dbReference>
<evidence type="ECO:0000256" key="2">
    <source>
        <dbReference type="ARBA" id="ARBA00022670"/>
    </source>
</evidence>
<evidence type="ECO:0000259" key="6">
    <source>
        <dbReference type="PROSITE" id="PS51767"/>
    </source>
</evidence>
<dbReference type="PANTHER" id="PTHR47967">
    <property type="entry name" value="OS07G0603500 PROTEIN-RELATED"/>
    <property type="match status" value="1"/>
</dbReference>
<dbReference type="InterPro" id="IPR032799">
    <property type="entry name" value="TAXi_C"/>
</dbReference>
<dbReference type="Gramene" id="QL12p012322:mrna">
    <property type="protein sequence ID" value="QL12p012322:mrna:CDS:1"/>
    <property type="gene ID" value="QL12p012322"/>
</dbReference>
<dbReference type="SUPFAM" id="SSF50630">
    <property type="entry name" value="Acid proteases"/>
    <property type="match status" value="1"/>
</dbReference>
<organism evidence="7 8">
    <name type="scientific">Quercus lobata</name>
    <name type="common">Valley oak</name>
    <dbReference type="NCBI Taxonomy" id="97700"/>
    <lineage>
        <taxon>Eukaryota</taxon>
        <taxon>Viridiplantae</taxon>
        <taxon>Streptophyta</taxon>
        <taxon>Embryophyta</taxon>
        <taxon>Tracheophyta</taxon>
        <taxon>Spermatophyta</taxon>
        <taxon>Magnoliopsida</taxon>
        <taxon>eudicotyledons</taxon>
        <taxon>Gunneridae</taxon>
        <taxon>Pentapetalae</taxon>
        <taxon>rosids</taxon>
        <taxon>fabids</taxon>
        <taxon>Fagales</taxon>
        <taxon>Fagaceae</taxon>
        <taxon>Quercus</taxon>
    </lineage>
</organism>
<dbReference type="CDD" id="cd05476">
    <property type="entry name" value="pepsin_A_like_plant"/>
    <property type="match status" value="1"/>
</dbReference>
<evidence type="ECO:0000256" key="5">
    <source>
        <dbReference type="ARBA" id="ARBA00023180"/>
    </source>
</evidence>
<keyword evidence="4" id="KW-0378">Hydrolase</keyword>
<accession>A0A7N2N1Q3</accession>
<dbReference type="InterPro" id="IPR021109">
    <property type="entry name" value="Peptidase_aspartic_dom_sf"/>
</dbReference>
<dbReference type="InterPro" id="IPR051708">
    <property type="entry name" value="Plant_Aspart_Prot_A1"/>
</dbReference>
<feature type="domain" description="Peptidase A1" evidence="6">
    <location>
        <begin position="87"/>
        <end position="474"/>
    </location>
</feature>
<reference evidence="7 8" key="1">
    <citation type="journal article" date="2016" name="G3 (Bethesda)">
        <title>First Draft Assembly and Annotation of the Genome of a California Endemic Oak Quercus lobata Nee (Fagaceae).</title>
        <authorList>
            <person name="Sork V.L."/>
            <person name="Fitz-Gibbon S.T."/>
            <person name="Puiu D."/>
            <person name="Crepeau M."/>
            <person name="Gugger P.F."/>
            <person name="Sherman R."/>
            <person name="Stevens K."/>
            <person name="Langley C.H."/>
            <person name="Pellegrini M."/>
            <person name="Salzberg S.L."/>
        </authorList>
    </citation>
    <scope>NUCLEOTIDE SEQUENCE [LARGE SCALE GENOMIC DNA]</scope>
    <source>
        <strain evidence="7 8">cv. SW786</strain>
    </source>
</reference>
<reference evidence="7" key="2">
    <citation type="submission" date="2021-01" db="UniProtKB">
        <authorList>
            <consortium name="EnsemblPlants"/>
        </authorList>
    </citation>
    <scope>IDENTIFICATION</scope>
</reference>
<evidence type="ECO:0000256" key="3">
    <source>
        <dbReference type="ARBA" id="ARBA00022750"/>
    </source>
</evidence>
<comment type="similarity">
    <text evidence="1">Belongs to the peptidase A1 family.</text>
</comment>
<sequence length="486" mass="52693">MYLLLTLGSKIMASMLLCFILCFSSLSVSLSEVVVLPLTHSLPKFNSTQLLFKSLSIHSSIRFQQHQRKKQNQSQQISIPLSEVGGYFLSITTGSNPSKSISLVMDTGSHIVWYPCSPYKCFRCKTPPTLLKPPKNASVSCSSPACPAAHRSRSRDPSDICAVAGCPIKLIDNSDCDSYSCPPFYLAYGDGSIIARLYKDSASVPTSSVPSLIPNFTFGCAHKSINEEVGVAGFGPGLLSLPSQLATVYPQVSKGFSYCLGDSSFNNSEIPSSSALFLGLKDESGNSSTEFAYTPILDNPSHPYYYMVGLEGISVGKKYIAAPEVVKRVDQNGDGGTMVDSGSTMTTLPKSLRDSVVAELDRFNNERAKVVEDKSGFERCYYFDGDMMNMNLPAVVLHFVGNGNGSSSSVTIPRGNYLVEIYAEKKDPNQRHSLCLTFKSGGDKIGGLGAVFGYFMQLGFEVVYDLANKRIGFGKQPCKALLDKVK</sequence>
<evidence type="ECO:0000313" key="8">
    <source>
        <dbReference type="Proteomes" id="UP000594261"/>
    </source>
</evidence>
<protein>
    <recommendedName>
        <fullName evidence="6">Peptidase A1 domain-containing protein</fullName>
    </recommendedName>
</protein>
<keyword evidence="3" id="KW-0064">Aspartyl protease</keyword>
<keyword evidence="8" id="KW-1185">Reference proteome</keyword>
<dbReference type="PANTHER" id="PTHR47967:SF26">
    <property type="entry name" value="PEPTIDASE A1 DOMAIN-CONTAINING PROTEIN"/>
    <property type="match status" value="1"/>
</dbReference>
<dbReference type="PROSITE" id="PS51767">
    <property type="entry name" value="PEPTIDASE_A1"/>
    <property type="match status" value="1"/>
</dbReference>
<dbReference type="InterPro" id="IPR034161">
    <property type="entry name" value="Pepsin-like_plant"/>
</dbReference>
<name>A0A7N2N1Q3_QUELO</name>
<dbReference type="Pfam" id="PF14541">
    <property type="entry name" value="TAXi_C"/>
    <property type="match status" value="1"/>
</dbReference>
<evidence type="ECO:0000256" key="4">
    <source>
        <dbReference type="ARBA" id="ARBA00022801"/>
    </source>
</evidence>
<keyword evidence="2" id="KW-0645">Protease</keyword>
<keyword evidence="5" id="KW-0325">Glycoprotein</keyword>
<dbReference type="EnsemblPlants" id="QL12p012322:mrna">
    <property type="protein sequence ID" value="QL12p012322:mrna:CDS:1"/>
    <property type="gene ID" value="QL12p012322"/>
</dbReference>
<dbReference type="GO" id="GO:0006508">
    <property type="term" value="P:proteolysis"/>
    <property type="evidence" value="ECO:0007669"/>
    <property type="project" value="UniProtKB-KW"/>
</dbReference>
<proteinExistence type="inferred from homology"/>
<dbReference type="Proteomes" id="UP000594261">
    <property type="component" value="Chromosome 12"/>
</dbReference>
<dbReference type="OMA" id="CAHKSIN"/>
<dbReference type="InterPro" id="IPR033121">
    <property type="entry name" value="PEPTIDASE_A1"/>
</dbReference>
<dbReference type="Gene3D" id="2.40.70.10">
    <property type="entry name" value="Acid Proteases"/>
    <property type="match status" value="2"/>
</dbReference>
<dbReference type="AlphaFoldDB" id="A0A7N2N1Q3"/>
<dbReference type="Pfam" id="PF14543">
    <property type="entry name" value="TAXi_N"/>
    <property type="match status" value="1"/>
</dbReference>
<evidence type="ECO:0000256" key="1">
    <source>
        <dbReference type="ARBA" id="ARBA00007447"/>
    </source>
</evidence>
<dbReference type="EMBL" id="LRBV02000012">
    <property type="status" value="NOT_ANNOTATED_CDS"/>
    <property type="molecule type" value="Genomic_DNA"/>
</dbReference>
<dbReference type="InParanoid" id="A0A7N2N1Q3"/>